<name>A0A383CNG4_9ZZZZ</name>
<organism evidence="2">
    <name type="scientific">marine metagenome</name>
    <dbReference type="NCBI Taxonomy" id="408172"/>
    <lineage>
        <taxon>unclassified sequences</taxon>
        <taxon>metagenomes</taxon>
        <taxon>ecological metagenomes</taxon>
    </lineage>
</organism>
<evidence type="ECO:0000313" key="2">
    <source>
        <dbReference type="EMBL" id="SVE33619.1"/>
    </source>
</evidence>
<feature type="compositionally biased region" description="Basic and acidic residues" evidence="1">
    <location>
        <begin position="1"/>
        <end position="10"/>
    </location>
</feature>
<proteinExistence type="predicted"/>
<accession>A0A383CNG4</accession>
<dbReference type="EMBL" id="UINC01210242">
    <property type="protein sequence ID" value="SVE33619.1"/>
    <property type="molecule type" value="Genomic_DNA"/>
</dbReference>
<dbReference type="AlphaFoldDB" id="A0A383CNG4"/>
<gene>
    <name evidence="2" type="ORF">METZ01_LOCUS486473</name>
</gene>
<protein>
    <submittedName>
        <fullName evidence="2">Uncharacterized protein</fullName>
    </submittedName>
</protein>
<evidence type="ECO:0000256" key="1">
    <source>
        <dbReference type="SAM" id="MobiDB-lite"/>
    </source>
</evidence>
<reference evidence="2" key="1">
    <citation type="submission" date="2018-05" db="EMBL/GenBank/DDBJ databases">
        <authorList>
            <person name="Lanie J.A."/>
            <person name="Ng W.-L."/>
            <person name="Kazmierczak K.M."/>
            <person name="Andrzejewski T.M."/>
            <person name="Davidsen T.M."/>
            <person name="Wayne K.J."/>
            <person name="Tettelin H."/>
            <person name="Glass J.I."/>
            <person name="Rusch D."/>
            <person name="Podicherti R."/>
            <person name="Tsui H.-C.T."/>
            <person name="Winkler M.E."/>
        </authorList>
    </citation>
    <scope>NUCLEOTIDE SEQUENCE</scope>
</reference>
<feature type="region of interest" description="Disordered" evidence="1">
    <location>
        <begin position="1"/>
        <end position="26"/>
    </location>
</feature>
<sequence>MVSKTLRDDPPDAETASHRLMLRAGL</sequence>
<feature type="non-terminal residue" evidence="2">
    <location>
        <position position="26"/>
    </location>
</feature>